<gene>
    <name evidence="1" type="ORF">MAMP_01985</name>
</gene>
<reference evidence="1 2" key="1">
    <citation type="journal article" date="2011" name="J. Bacteriol.">
        <title>Draft genome sequence of Methylophaga aminisulfidivorans MP T.</title>
        <authorList>
            <person name="Han G.H."/>
            <person name="Kim W."/>
            <person name="Chun J."/>
            <person name="Kim S.W."/>
        </authorList>
    </citation>
    <scope>NUCLEOTIDE SEQUENCE [LARGE SCALE GENOMIC DNA]</scope>
    <source>
        <strain evidence="2">MP(T)</strain>
    </source>
</reference>
<dbReference type="NCBIfam" id="TIGR01683">
    <property type="entry name" value="thiS"/>
    <property type="match status" value="1"/>
</dbReference>
<protein>
    <recommendedName>
        <fullName evidence="3">Sulfur carrier protein ThiS</fullName>
    </recommendedName>
</protein>
<dbReference type="Pfam" id="PF02597">
    <property type="entry name" value="ThiS"/>
    <property type="match status" value="1"/>
</dbReference>
<dbReference type="SUPFAM" id="SSF54285">
    <property type="entry name" value="MoaD/ThiS"/>
    <property type="match status" value="1"/>
</dbReference>
<dbReference type="STRING" id="1026882.MAMP_01985"/>
<dbReference type="InterPro" id="IPR010035">
    <property type="entry name" value="Thi_S"/>
</dbReference>
<sequence>MLQVQLNGEPLDINHEQTVSEFVDKQDFNGRFVIVINDEMVAKSRWQDVVIQGGDRIDIVSPISGG</sequence>
<comment type="caution">
    <text evidence="1">The sequence shown here is derived from an EMBL/GenBank/DDBJ whole genome shotgun (WGS) entry which is preliminary data.</text>
</comment>
<dbReference type="PANTHER" id="PTHR34472:SF1">
    <property type="entry name" value="SULFUR CARRIER PROTEIN THIS"/>
    <property type="match status" value="1"/>
</dbReference>
<evidence type="ECO:0008006" key="3">
    <source>
        <dbReference type="Google" id="ProtNLM"/>
    </source>
</evidence>
<evidence type="ECO:0000313" key="2">
    <source>
        <dbReference type="Proteomes" id="UP000003544"/>
    </source>
</evidence>
<organism evidence="1 2">
    <name type="scientific">Methylophaga aminisulfidivorans MP</name>
    <dbReference type="NCBI Taxonomy" id="1026882"/>
    <lineage>
        <taxon>Bacteria</taxon>
        <taxon>Pseudomonadati</taxon>
        <taxon>Pseudomonadota</taxon>
        <taxon>Gammaproteobacteria</taxon>
        <taxon>Thiotrichales</taxon>
        <taxon>Piscirickettsiaceae</taxon>
        <taxon>Methylophaga</taxon>
    </lineage>
</organism>
<accession>F5T034</accession>
<dbReference type="Proteomes" id="UP000003544">
    <property type="component" value="Unassembled WGS sequence"/>
</dbReference>
<evidence type="ECO:0000313" key="1">
    <source>
        <dbReference type="EMBL" id="EGL54991.1"/>
    </source>
</evidence>
<dbReference type="EMBL" id="AFIG01000001">
    <property type="protein sequence ID" value="EGL54991.1"/>
    <property type="molecule type" value="Genomic_DNA"/>
</dbReference>
<keyword evidence="2" id="KW-1185">Reference proteome</keyword>
<dbReference type="Gene3D" id="3.10.20.30">
    <property type="match status" value="1"/>
</dbReference>
<dbReference type="InterPro" id="IPR016155">
    <property type="entry name" value="Mopterin_synth/thiamin_S_b"/>
</dbReference>
<dbReference type="CDD" id="cd00565">
    <property type="entry name" value="Ubl_ThiS"/>
    <property type="match status" value="1"/>
</dbReference>
<proteinExistence type="predicted"/>
<dbReference type="AlphaFoldDB" id="F5T034"/>
<dbReference type="eggNOG" id="COG2104">
    <property type="taxonomic scope" value="Bacteria"/>
</dbReference>
<dbReference type="PANTHER" id="PTHR34472">
    <property type="entry name" value="SULFUR CARRIER PROTEIN THIS"/>
    <property type="match status" value="1"/>
</dbReference>
<name>F5T034_9GAMM</name>
<dbReference type="InterPro" id="IPR012675">
    <property type="entry name" value="Beta-grasp_dom_sf"/>
</dbReference>
<dbReference type="InterPro" id="IPR003749">
    <property type="entry name" value="ThiS/MoaD-like"/>
</dbReference>